<gene>
    <name evidence="2" type="ORF">EHV15_13375</name>
</gene>
<protein>
    <submittedName>
        <fullName evidence="2">HD domain-containing protein</fullName>
    </submittedName>
</protein>
<dbReference type="OrthoDB" id="9759601at2"/>
<evidence type="ECO:0000259" key="1">
    <source>
        <dbReference type="PROSITE" id="PS51832"/>
    </source>
</evidence>
<dbReference type="InterPro" id="IPR003607">
    <property type="entry name" value="HD/PDEase_dom"/>
</dbReference>
<dbReference type="PANTHER" id="PTHR43155:SF2">
    <property type="entry name" value="CYCLIC DI-GMP PHOSPHODIESTERASE PA4108"/>
    <property type="match status" value="1"/>
</dbReference>
<dbReference type="Gene3D" id="1.10.3210.10">
    <property type="entry name" value="Hypothetical protein af1432"/>
    <property type="match status" value="1"/>
</dbReference>
<feature type="domain" description="HD-GYP" evidence="1">
    <location>
        <begin position="105"/>
        <end position="293"/>
    </location>
</feature>
<dbReference type="Pfam" id="PF13487">
    <property type="entry name" value="HD_5"/>
    <property type="match status" value="1"/>
</dbReference>
<dbReference type="InterPro" id="IPR037522">
    <property type="entry name" value="HD_GYP_dom"/>
</dbReference>
<sequence>MRFIGIEDIEPGQYLGKTVYSANGTVLLSAGVQLTVFMISTLKRIGVTMLYIKDPDYDDVEIEDVISESTKQAVFHEMVETQEAIRSGKEWSTKKVGASVDTLLTDVLSNKEVLLQLTDIRTADNAAYLHAVNVCLISSMIGLNMGLGYSQLKDLAIGALLHDIGKSVPLPEGAAEDDPKQHHTWRGYEMLKHKREFNLLIAHTALQHHERLDGTGMPRGLAGDEIHLFPRIVAVANMYDNLISGGGEAGSERTLLPHEACEQLMAYSEHELDRDVLVEFTRIVSVYPNGTAVRLSTKETGVVVSQHRGLPGRPVIRIVRGAGDELDVKEVDLATETTLFIETVLA</sequence>
<dbReference type="RefSeq" id="WP_128631646.1">
    <property type="nucleotide sequence ID" value="NZ_RRCN01000001.1"/>
</dbReference>
<proteinExistence type="predicted"/>
<dbReference type="SUPFAM" id="SSF109604">
    <property type="entry name" value="HD-domain/PDEase-like"/>
    <property type="match status" value="1"/>
</dbReference>
<name>A0A3P3U5G5_9BACL</name>
<dbReference type="PANTHER" id="PTHR43155">
    <property type="entry name" value="CYCLIC DI-GMP PHOSPHODIESTERASE PA4108-RELATED"/>
    <property type="match status" value="1"/>
</dbReference>
<comment type="caution">
    <text evidence="2">The sequence shown here is derived from an EMBL/GenBank/DDBJ whole genome shotgun (WGS) entry which is preliminary data.</text>
</comment>
<accession>A0A3P3U5G5</accession>
<evidence type="ECO:0000313" key="2">
    <source>
        <dbReference type="EMBL" id="RRJ63813.1"/>
    </source>
</evidence>
<dbReference type="PROSITE" id="PS51832">
    <property type="entry name" value="HD_GYP"/>
    <property type="match status" value="1"/>
</dbReference>
<organism evidence="2 3">
    <name type="scientific">Paenibacillus oralis</name>
    <dbReference type="NCBI Taxonomy" id="2490856"/>
    <lineage>
        <taxon>Bacteria</taxon>
        <taxon>Bacillati</taxon>
        <taxon>Bacillota</taxon>
        <taxon>Bacilli</taxon>
        <taxon>Bacillales</taxon>
        <taxon>Paenibacillaceae</taxon>
        <taxon>Paenibacillus</taxon>
    </lineage>
</organism>
<dbReference type="EMBL" id="RRCN01000001">
    <property type="protein sequence ID" value="RRJ63813.1"/>
    <property type="molecule type" value="Genomic_DNA"/>
</dbReference>
<dbReference type="Proteomes" id="UP000267017">
    <property type="component" value="Unassembled WGS sequence"/>
</dbReference>
<dbReference type="CDD" id="cd00077">
    <property type="entry name" value="HDc"/>
    <property type="match status" value="1"/>
</dbReference>
<dbReference type="SMART" id="SM00471">
    <property type="entry name" value="HDc"/>
    <property type="match status" value="1"/>
</dbReference>
<keyword evidence="3" id="KW-1185">Reference proteome</keyword>
<evidence type="ECO:0000313" key="3">
    <source>
        <dbReference type="Proteomes" id="UP000267017"/>
    </source>
</evidence>
<reference evidence="2 3" key="1">
    <citation type="submission" date="2018-11" db="EMBL/GenBank/DDBJ databases">
        <title>Genome sequencing of Paenibacillus sp. KCOM 3021 (= ChDC PVNT-B20).</title>
        <authorList>
            <person name="Kook J.-K."/>
            <person name="Park S.-N."/>
            <person name="Lim Y.K."/>
        </authorList>
    </citation>
    <scope>NUCLEOTIDE SEQUENCE [LARGE SCALE GENOMIC DNA]</scope>
    <source>
        <strain evidence="2 3">KCOM 3021</strain>
    </source>
</reference>
<dbReference type="AlphaFoldDB" id="A0A3P3U5G5"/>